<accession>A0A511UPX2</accession>
<dbReference type="AlphaFoldDB" id="A0A511UPX2"/>
<keyword evidence="1" id="KW-0378">Hydrolase</keyword>
<protein>
    <submittedName>
        <fullName evidence="1">3'-5' exonuclease</fullName>
    </submittedName>
</protein>
<keyword evidence="2" id="KW-1185">Reference proteome</keyword>
<sequence>MSGIGILDRHVALFSGSLRTVLRRESDRRRCADSPYAWLFQPYMGDELVALACYETPMASSSVISVAAVVLSQQQVRTSRAFVATLGRADQPDSASLRRHHMLCQAGEVTDPSSDSLSALVEFIGNRPIVGWQLTQRIGALNTLLRQRLSFALPNAQVDVAKLHQRQLRRLRPVLEAPNTFAQALACWQVPTIGGQSVLGEATSSALLYMRLQRIMAEQHSDE</sequence>
<organism evidence="1 2">
    <name type="scientific">Halovibrio variabilis</name>
    <dbReference type="NCBI Taxonomy" id="31910"/>
    <lineage>
        <taxon>Bacteria</taxon>
        <taxon>Pseudomonadati</taxon>
        <taxon>Pseudomonadota</taxon>
        <taxon>Gammaproteobacteria</taxon>
        <taxon>Oceanospirillales</taxon>
        <taxon>Halomonadaceae</taxon>
        <taxon>Halovibrio</taxon>
    </lineage>
</organism>
<dbReference type="EMBL" id="BJXV01000012">
    <property type="protein sequence ID" value="GEN28645.1"/>
    <property type="molecule type" value="Genomic_DNA"/>
</dbReference>
<keyword evidence="1" id="KW-0269">Exonuclease</keyword>
<name>A0A511UPX2_9GAMM</name>
<keyword evidence="1" id="KW-0540">Nuclease</keyword>
<dbReference type="Proteomes" id="UP000321303">
    <property type="component" value="Unassembled WGS sequence"/>
</dbReference>
<gene>
    <name evidence="1" type="ORF">HVA01_22910</name>
</gene>
<proteinExistence type="predicted"/>
<dbReference type="OrthoDB" id="6193218at2"/>
<comment type="caution">
    <text evidence="1">The sequence shown here is derived from an EMBL/GenBank/DDBJ whole genome shotgun (WGS) entry which is preliminary data.</text>
</comment>
<evidence type="ECO:0000313" key="1">
    <source>
        <dbReference type="EMBL" id="GEN28645.1"/>
    </source>
</evidence>
<dbReference type="GO" id="GO:0004527">
    <property type="term" value="F:exonuclease activity"/>
    <property type="evidence" value="ECO:0007669"/>
    <property type="project" value="UniProtKB-KW"/>
</dbReference>
<reference evidence="1 2" key="1">
    <citation type="submission" date="2019-07" db="EMBL/GenBank/DDBJ databases">
        <title>Whole genome shotgun sequence of Halomonas variabilis NBRC 102410.</title>
        <authorList>
            <person name="Hosoyama A."/>
            <person name="Uohara A."/>
            <person name="Ohji S."/>
            <person name="Ichikawa N."/>
        </authorList>
    </citation>
    <scope>NUCLEOTIDE SEQUENCE [LARGE SCALE GENOMIC DNA]</scope>
    <source>
        <strain evidence="1 2">NBRC 102410</strain>
    </source>
</reference>
<evidence type="ECO:0000313" key="2">
    <source>
        <dbReference type="Proteomes" id="UP000321303"/>
    </source>
</evidence>